<keyword evidence="6" id="KW-0378">Hydrolase</keyword>
<evidence type="ECO:0000256" key="3">
    <source>
        <dbReference type="ARBA" id="ARBA00022840"/>
    </source>
</evidence>
<dbReference type="GO" id="GO:0005886">
    <property type="term" value="C:plasma membrane"/>
    <property type="evidence" value="ECO:0007669"/>
    <property type="project" value="TreeGrafter"/>
</dbReference>
<keyword evidence="1" id="KW-0813">Transport</keyword>
<protein>
    <submittedName>
        <fullName evidence="5">ABC transporter</fullName>
    </submittedName>
    <submittedName>
        <fullName evidence="6">Lipopolysaccharide export system ATP-binding protein LptB</fullName>
        <ecNumber evidence="6">3.6.3.-</ecNumber>
    </submittedName>
</protein>
<keyword evidence="3 6" id="KW-0067">ATP-binding</keyword>
<dbReference type="EC" id="3.6.3.-" evidence="6"/>
<gene>
    <name evidence="6" type="primary">lptB_7</name>
    <name evidence="6" type="ORF">RIdsm_01594</name>
    <name evidence="5" type="ORF">XM52_06130</name>
</gene>
<dbReference type="PROSITE" id="PS50893">
    <property type="entry name" value="ABC_TRANSPORTER_2"/>
    <property type="match status" value="1"/>
</dbReference>
<dbReference type="InterPro" id="IPR051120">
    <property type="entry name" value="ABC_AA/LPS_Transport"/>
</dbReference>
<dbReference type="PANTHER" id="PTHR45772:SF7">
    <property type="entry name" value="AMINO ACID ABC TRANSPORTER ATP-BINDING PROTEIN"/>
    <property type="match status" value="1"/>
</dbReference>
<reference evidence="6 8" key="2">
    <citation type="submission" date="2018-08" db="EMBL/GenBank/DDBJ databases">
        <title>Genetic Globetrotter - A new plasmid hitch-hiking vast phylogenetic and geographic distances.</title>
        <authorList>
            <person name="Vollmers J."/>
            <person name="Petersen J."/>
        </authorList>
    </citation>
    <scope>NUCLEOTIDE SEQUENCE [LARGE SCALE GENOMIC DNA]</scope>
    <source>
        <strain evidence="6 8">DSM 26383</strain>
    </source>
</reference>
<evidence type="ECO:0000256" key="1">
    <source>
        <dbReference type="ARBA" id="ARBA00022448"/>
    </source>
</evidence>
<dbReference type="GO" id="GO:0042941">
    <property type="term" value="P:D-alanine transmembrane transport"/>
    <property type="evidence" value="ECO:0007669"/>
    <property type="project" value="TreeGrafter"/>
</dbReference>
<dbReference type="RefSeq" id="WP_057814249.1">
    <property type="nucleotide sequence ID" value="NZ_CP031598.1"/>
</dbReference>
<evidence type="ECO:0000259" key="4">
    <source>
        <dbReference type="PROSITE" id="PS50893"/>
    </source>
</evidence>
<evidence type="ECO:0000256" key="2">
    <source>
        <dbReference type="ARBA" id="ARBA00022741"/>
    </source>
</evidence>
<feature type="domain" description="ABC transporter" evidence="4">
    <location>
        <begin position="2"/>
        <end position="234"/>
    </location>
</feature>
<dbReference type="Gene3D" id="3.40.50.300">
    <property type="entry name" value="P-loop containing nucleotide triphosphate hydrolases"/>
    <property type="match status" value="1"/>
</dbReference>
<dbReference type="GO" id="GO:0005304">
    <property type="term" value="F:L-valine transmembrane transporter activity"/>
    <property type="evidence" value="ECO:0007669"/>
    <property type="project" value="TreeGrafter"/>
</dbReference>
<dbReference type="OrthoDB" id="9806149at2"/>
<dbReference type="InterPro" id="IPR003439">
    <property type="entry name" value="ABC_transporter-like_ATP-bd"/>
</dbReference>
<dbReference type="GO" id="GO:0005524">
    <property type="term" value="F:ATP binding"/>
    <property type="evidence" value="ECO:0007669"/>
    <property type="project" value="UniProtKB-KW"/>
</dbReference>
<proteinExistence type="predicted"/>
<dbReference type="PANTHER" id="PTHR45772">
    <property type="entry name" value="CONSERVED COMPONENT OF ABC TRANSPORTER FOR NATURAL AMINO ACIDS-RELATED"/>
    <property type="match status" value="1"/>
</dbReference>
<dbReference type="Pfam" id="PF00005">
    <property type="entry name" value="ABC_tran"/>
    <property type="match status" value="1"/>
</dbReference>
<organism evidence="5 7">
    <name type="scientific">Roseovarius indicus</name>
    <dbReference type="NCBI Taxonomy" id="540747"/>
    <lineage>
        <taxon>Bacteria</taxon>
        <taxon>Pseudomonadati</taxon>
        <taxon>Pseudomonadota</taxon>
        <taxon>Alphaproteobacteria</taxon>
        <taxon>Rhodobacterales</taxon>
        <taxon>Roseobacteraceae</taxon>
        <taxon>Roseovarius</taxon>
    </lineage>
</organism>
<dbReference type="InterPro" id="IPR027417">
    <property type="entry name" value="P-loop_NTPase"/>
</dbReference>
<evidence type="ECO:0000313" key="8">
    <source>
        <dbReference type="Proteomes" id="UP000325785"/>
    </source>
</evidence>
<dbReference type="GO" id="GO:0016887">
    <property type="term" value="F:ATP hydrolysis activity"/>
    <property type="evidence" value="ECO:0007669"/>
    <property type="project" value="InterPro"/>
</dbReference>
<name>A0A0T5PDX3_9RHOB</name>
<evidence type="ECO:0000313" key="6">
    <source>
        <dbReference type="EMBL" id="QEW25805.1"/>
    </source>
</evidence>
<dbReference type="GO" id="GO:1903805">
    <property type="term" value="P:L-valine import across plasma membrane"/>
    <property type="evidence" value="ECO:0007669"/>
    <property type="project" value="TreeGrafter"/>
</dbReference>
<dbReference type="GO" id="GO:1903806">
    <property type="term" value="P:L-isoleucine import across plasma membrane"/>
    <property type="evidence" value="ECO:0007669"/>
    <property type="project" value="TreeGrafter"/>
</dbReference>
<dbReference type="SUPFAM" id="SSF52540">
    <property type="entry name" value="P-loop containing nucleoside triphosphate hydrolases"/>
    <property type="match status" value="1"/>
</dbReference>
<accession>A0A0T5PDX3</accession>
<dbReference type="EMBL" id="LAXI01000002">
    <property type="protein sequence ID" value="KRS19224.1"/>
    <property type="molecule type" value="Genomic_DNA"/>
</dbReference>
<dbReference type="GO" id="GO:0015192">
    <property type="term" value="F:L-phenylalanine transmembrane transporter activity"/>
    <property type="evidence" value="ECO:0007669"/>
    <property type="project" value="TreeGrafter"/>
</dbReference>
<sequence length="248" mass="26560">MLEIDTVTKRFGGLVAVDAVSLTVNEGEIVGLIGPNGAGKTTLYNVIAGTFPPTEGTVRFNGRRIEGMRADETCTLGLARTFQIPHVFASMTVGESIQVGAFLHRRRRSAARALSLEVAAAVGLGERFDTPTTALTTAERKRLEVARTLATEPQMILLDEVMAGLNHTEVNLMLDLVRTLRDRGLTVLFVEHNLSAVMKICDRVAVLDHGAKIADGLPEEVMENPEVVAAYLGPPAGRDVAETEGGNA</sequence>
<dbReference type="PATRIC" id="fig|540747.5.peg.2812"/>
<dbReference type="EMBL" id="CP031598">
    <property type="protein sequence ID" value="QEW25805.1"/>
    <property type="molecule type" value="Genomic_DNA"/>
</dbReference>
<dbReference type="STRING" id="540747.SAMN04488031_1038"/>
<dbReference type="InterPro" id="IPR032823">
    <property type="entry name" value="BCA_ABC_TP_C"/>
</dbReference>
<dbReference type="AlphaFoldDB" id="A0A0T5PDX3"/>
<dbReference type="CDD" id="cd03219">
    <property type="entry name" value="ABC_Mj1267_LivG_branched"/>
    <property type="match status" value="1"/>
</dbReference>
<dbReference type="GO" id="GO:0015188">
    <property type="term" value="F:L-isoleucine transmembrane transporter activity"/>
    <property type="evidence" value="ECO:0007669"/>
    <property type="project" value="TreeGrafter"/>
</dbReference>
<keyword evidence="2" id="KW-0547">Nucleotide-binding</keyword>
<dbReference type="KEGG" id="rid:RIdsm_01594"/>
<keyword evidence="7" id="KW-1185">Reference proteome</keyword>
<dbReference type="Proteomes" id="UP000051401">
    <property type="component" value="Unassembled WGS sequence"/>
</dbReference>
<evidence type="ECO:0000313" key="7">
    <source>
        <dbReference type="Proteomes" id="UP000051401"/>
    </source>
</evidence>
<reference evidence="5 7" key="1">
    <citation type="submission" date="2015-04" db="EMBL/GenBank/DDBJ databases">
        <title>The draft genome sequence of Roseovarius indicus B108T.</title>
        <authorList>
            <person name="Li G."/>
            <person name="Lai Q."/>
            <person name="Shao Z."/>
            <person name="Yan P."/>
        </authorList>
    </citation>
    <scope>NUCLEOTIDE SEQUENCE [LARGE SCALE GENOMIC DNA]</scope>
    <source>
        <strain evidence="5 7">B108</strain>
    </source>
</reference>
<dbReference type="Pfam" id="PF12399">
    <property type="entry name" value="BCA_ABC_TP_C"/>
    <property type="match status" value="1"/>
</dbReference>
<dbReference type="GO" id="GO:0015808">
    <property type="term" value="P:L-alanine transport"/>
    <property type="evidence" value="ECO:0007669"/>
    <property type="project" value="TreeGrafter"/>
</dbReference>
<dbReference type="InterPro" id="IPR003593">
    <property type="entry name" value="AAA+_ATPase"/>
</dbReference>
<dbReference type="SMART" id="SM00382">
    <property type="entry name" value="AAA"/>
    <property type="match status" value="1"/>
</dbReference>
<evidence type="ECO:0000313" key="5">
    <source>
        <dbReference type="EMBL" id="KRS19224.1"/>
    </source>
</evidence>
<dbReference type="Proteomes" id="UP000325785">
    <property type="component" value="Chromosome"/>
</dbReference>